<dbReference type="SMR" id="Q55BE0"/>
<dbReference type="Proteomes" id="UP000002195">
    <property type="component" value="Unassembled WGS sequence"/>
</dbReference>
<dbReference type="eggNOG" id="ENOG502RCV4">
    <property type="taxonomic scope" value="Eukaryota"/>
</dbReference>
<reference evidence="2 3" key="1">
    <citation type="journal article" date="2005" name="Nature">
        <title>The genome of the social amoeba Dictyostelium discoideum.</title>
        <authorList>
            <consortium name="The Dictyostelium discoideum Sequencing Consortium"/>
            <person name="Eichinger L."/>
            <person name="Pachebat J.A."/>
            <person name="Glockner G."/>
            <person name="Rajandream M.A."/>
            <person name="Sucgang R."/>
            <person name="Berriman M."/>
            <person name="Song J."/>
            <person name="Olsen R."/>
            <person name="Szafranski K."/>
            <person name="Xu Q."/>
            <person name="Tunggal B."/>
            <person name="Kummerfeld S."/>
            <person name="Madera M."/>
            <person name="Konfortov B.A."/>
            <person name="Rivero F."/>
            <person name="Bankier A.T."/>
            <person name="Lehmann R."/>
            <person name="Hamlin N."/>
            <person name="Davies R."/>
            <person name="Gaudet P."/>
            <person name="Fey P."/>
            <person name="Pilcher K."/>
            <person name="Chen G."/>
            <person name="Saunders D."/>
            <person name="Sodergren E."/>
            <person name="Davis P."/>
            <person name="Kerhornou A."/>
            <person name="Nie X."/>
            <person name="Hall N."/>
            <person name="Anjard C."/>
            <person name="Hemphill L."/>
            <person name="Bason N."/>
            <person name="Farbrother P."/>
            <person name="Desany B."/>
            <person name="Just E."/>
            <person name="Morio T."/>
            <person name="Rost R."/>
            <person name="Churcher C."/>
            <person name="Cooper J."/>
            <person name="Haydock S."/>
            <person name="van Driessche N."/>
            <person name="Cronin A."/>
            <person name="Goodhead I."/>
            <person name="Muzny D."/>
            <person name="Mourier T."/>
            <person name="Pain A."/>
            <person name="Lu M."/>
            <person name="Harper D."/>
            <person name="Lindsay R."/>
            <person name="Hauser H."/>
            <person name="James K."/>
            <person name="Quiles M."/>
            <person name="Madan Babu M."/>
            <person name="Saito T."/>
            <person name="Buchrieser C."/>
            <person name="Wardroper A."/>
            <person name="Felder M."/>
            <person name="Thangavelu M."/>
            <person name="Johnson D."/>
            <person name="Knights A."/>
            <person name="Loulseged H."/>
            <person name="Mungall K."/>
            <person name="Oliver K."/>
            <person name="Price C."/>
            <person name="Quail M.A."/>
            <person name="Urushihara H."/>
            <person name="Hernandez J."/>
            <person name="Rabbinowitsch E."/>
            <person name="Steffen D."/>
            <person name="Sanders M."/>
            <person name="Ma J."/>
            <person name="Kohara Y."/>
            <person name="Sharp S."/>
            <person name="Simmonds M."/>
            <person name="Spiegler S."/>
            <person name="Tivey A."/>
            <person name="Sugano S."/>
            <person name="White B."/>
            <person name="Walker D."/>
            <person name="Woodward J."/>
            <person name="Winckler T."/>
            <person name="Tanaka Y."/>
            <person name="Shaulsky G."/>
            <person name="Schleicher M."/>
            <person name="Weinstock G."/>
            <person name="Rosenthal A."/>
            <person name="Cox E.C."/>
            <person name="Chisholm R.L."/>
            <person name="Gibbs R."/>
            <person name="Loomis W.F."/>
            <person name="Platzer M."/>
            <person name="Kay R.R."/>
            <person name="Williams J."/>
            <person name="Dear P.H."/>
            <person name="Noegel A.A."/>
            <person name="Barrell B."/>
            <person name="Kuspa A."/>
        </authorList>
    </citation>
    <scope>NUCLEOTIDE SEQUENCE [LARGE SCALE GENOMIC DNA]</scope>
    <source>
        <strain evidence="2 3">AX4</strain>
    </source>
</reference>
<dbReference type="HOGENOM" id="CLU_941426_0_0_1"/>
<dbReference type="AlphaFoldDB" id="Q55BE0"/>
<organism evidence="2 3">
    <name type="scientific">Dictyostelium discoideum</name>
    <name type="common">Social amoeba</name>
    <dbReference type="NCBI Taxonomy" id="44689"/>
    <lineage>
        <taxon>Eukaryota</taxon>
        <taxon>Amoebozoa</taxon>
        <taxon>Evosea</taxon>
        <taxon>Eumycetozoa</taxon>
        <taxon>Dictyostelia</taxon>
        <taxon>Dictyosteliales</taxon>
        <taxon>Dictyosteliaceae</taxon>
        <taxon>Dictyostelium</taxon>
    </lineage>
</organism>
<evidence type="ECO:0000256" key="1">
    <source>
        <dbReference type="SAM" id="Phobius"/>
    </source>
</evidence>
<evidence type="ECO:0000313" key="2">
    <source>
        <dbReference type="EMBL" id="EAL71775.1"/>
    </source>
</evidence>
<dbReference type="PaxDb" id="44689-DDB0202839"/>
<accession>Q55BE0</accession>
<name>Q55BE0_DICDI</name>
<keyword evidence="1" id="KW-0812">Transmembrane</keyword>
<comment type="caution">
    <text evidence="2">The sequence shown here is derived from an EMBL/GenBank/DDBJ whole genome shotgun (WGS) entry which is preliminary data.</text>
</comment>
<dbReference type="FunCoup" id="Q55BE0">
    <property type="interactions" value="435"/>
</dbReference>
<dbReference type="InParanoid" id="Q55BE0"/>
<gene>
    <name evidence="2" type="ORF">DDB_G0271290</name>
</gene>
<dbReference type="EMBL" id="AAFI02000006">
    <property type="protein sequence ID" value="EAL71775.1"/>
    <property type="molecule type" value="Genomic_DNA"/>
</dbReference>
<feature type="transmembrane region" description="Helical" evidence="1">
    <location>
        <begin position="12"/>
        <end position="34"/>
    </location>
</feature>
<dbReference type="KEGG" id="ddi:DDB_G0271290"/>
<protein>
    <submittedName>
        <fullName evidence="2">Uncharacterized protein</fullName>
    </submittedName>
</protein>
<feature type="transmembrane region" description="Helical" evidence="1">
    <location>
        <begin position="246"/>
        <end position="269"/>
    </location>
</feature>
<dbReference type="OMA" id="GCIYEPA"/>
<dbReference type="GeneID" id="8617864"/>
<keyword evidence="1" id="KW-1133">Transmembrane helix</keyword>
<sequence>MGRFQKCSKCVLALIGVCVSVFIVGVVLLIVGFLNYMSESTPPPYMWSLNLCPSTIKNQWVGFPVGADSKCQDNVAGEGAEQTFIVNKNVLGESIPYSVMVYVTNKVNGSVWLNHFQGEDHVFGIFKTDLDTYTKTEFAYCGGKSMTIFRDGPINEDDGDYVTETCQDVKHGCIYEPARSLTSYDLRDGPGGDQILHMKEVGEGSYFKVSAVVNIPTNATGSNNVDFVPEVYIEYRVAGRGPEQDMGLILLIIGGVLADLMPATLYFLLQKYYYKNDENKHNHEDIGIPLMELDEK</sequence>
<dbReference type="RefSeq" id="XP_645672.1">
    <property type="nucleotide sequence ID" value="XM_640580.1"/>
</dbReference>
<dbReference type="dictyBase" id="DDB_G0271290"/>
<evidence type="ECO:0000313" key="3">
    <source>
        <dbReference type="Proteomes" id="UP000002195"/>
    </source>
</evidence>
<keyword evidence="1" id="KW-0472">Membrane</keyword>
<dbReference type="VEuPathDB" id="AmoebaDB:DDB_G0271290"/>
<keyword evidence="3" id="KW-1185">Reference proteome</keyword>
<proteinExistence type="predicted"/>